<keyword evidence="1" id="KW-0812">Transmembrane</keyword>
<comment type="caution">
    <text evidence="2">The sequence shown here is derived from an EMBL/GenBank/DDBJ whole genome shotgun (WGS) entry which is preliminary data.</text>
</comment>
<protein>
    <submittedName>
        <fullName evidence="2">Uncharacterized protein</fullName>
    </submittedName>
</protein>
<gene>
    <name evidence="2" type="ORF">DFR27_1629</name>
</gene>
<dbReference type="Proteomes" id="UP000267187">
    <property type="component" value="Unassembled WGS sequence"/>
</dbReference>
<evidence type="ECO:0000256" key="1">
    <source>
        <dbReference type="SAM" id="Phobius"/>
    </source>
</evidence>
<sequence length="153" mass="17234">MTQLYFVSQNDESILWADRKLRDLGLEDHQIELYRTPEKPKPTLHNFLHSYWFRYGFAGLAIGLLLSVALYALIPAAFLETVGWGFFIPIAALIVGLATWEGSFIGVQRSFQTVQRLTSALTKGYEAVGVEIEEKEIATVISALNNRSDIKLL</sequence>
<dbReference type="OrthoDB" id="5905880at2"/>
<keyword evidence="1" id="KW-0472">Membrane</keyword>
<keyword evidence="3" id="KW-1185">Reference proteome</keyword>
<evidence type="ECO:0000313" key="2">
    <source>
        <dbReference type="EMBL" id="RMA80265.1"/>
    </source>
</evidence>
<feature type="transmembrane region" description="Helical" evidence="1">
    <location>
        <begin position="51"/>
        <end position="74"/>
    </location>
</feature>
<name>A0A3M0ACS0_9GAMM</name>
<reference evidence="2 3" key="1">
    <citation type="submission" date="2018-10" db="EMBL/GenBank/DDBJ databases">
        <title>Genomic Encyclopedia of Type Strains, Phase IV (KMG-IV): sequencing the most valuable type-strain genomes for metagenomic binning, comparative biology and taxonomic classification.</title>
        <authorList>
            <person name="Goeker M."/>
        </authorList>
    </citation>
    <scope>NUCLEOTIDE SEQUENCE [LARGE SCALE GENOMIC DNA]</scope>
    <source>
        <strain evidence="2 3">DSM 25080</strain>
    </source>
</reference>
<keyword evidence="1" id="KW-1133">Transmembrane helix</keyword>
<organism evidence="2 3">
    <name type="scientific">Umboniibacter marinipuniceus</name>
    <dbReference type="NCBI Taxonomy" id="569599"/>
    <lineage>
        <taxon>Bacteria</taxon>
        <taxon>Pseudomonadati</taxon>
        <taxon>Pseudomonadota</taxon>
        <taxon>Gammaproteobacteria</taxon>
        <taxon>Cellvibrionales</taxon>
        <taxon>Cellvibrionaceae</taxon>
        <taxon>Umboniibacter</taxon>
    </lineage>
</organism>
<proteinExistence type="predicted"/>
<evidence type="ECO:0000313" key="3">
    <source>
        <dbReference type="Proteomes" id="UP000267187"/>
    </source>
</evidence>
<dbReference type="RefSeq" id="WP_121876938.1">
    <property type="nucleotide sequence ID" value="NZ_REFJ01000003.1"/>
</dbReference>
<feature type="transmembrane region" description="Helical" evidence="1">
    <location>
        <begin position="86"/>
        <end position="107"/>
    </location>
</feature>
<dbReference type="AlphaFoldDB" id="A0A3M0ACS0"/>
<accession>A0A3M0ACS0</accession>
<dbReference type="EMBL" id="REFJ01000003">
    <property type="protein sequence ID" value="RMA80265.1"/>
    <property type="molecule type" value="Genomic_DNA"/>
</dbReference>